<dbReference type="OrthoDB" id="5800476at2759"/>
<proteinExistence type="predicted"/>
<dbReference type="VEuPathDB" id="TrichDB:TVAGG3_0349180"/>
<reference evidence="1" key="1">
    <citation type="submission" date="2006-10" db="EMBL/GenBank/DDBJ databases">
        <authorList>
            <person name="Amadeo P."/>
            <person name="Zhao Q."/>
            <person name="Wortman J."/>
            <person name="Fraser-Liggett C."/>
            <person name="Carlton J."/>
        </authorList>
    </citation>
    <scope>NUCLEOTIDE SEQUENCE</scope>
    <source>
        <strain evidence="1">G3</strain>
    </source>
</reference>
<name>A2FSY1_TRIV3</name>
<keyword evidence="1" id="KW-0808">Transferase</keyword>
<dbReference type="InterPro" id="IPR050235">
    <property type="entry name" value="CK1_Ser-Thr_kinase"/>
</dbReference>
<accession>A2FSY1</accession>
<dbReference type="Proteomes" id="UP000001542">
    <property type="component" value="Unassembled WGS sequence"/>
</dbReference>
<evidence type="ECO:0000313" key="2">
    <source>
        <dbReference type="Proteomes" id="UP000001542"/>
    </source>
</evidence>
<organism evidence="1 2">
    <name type="scientific">Trichomonas vaginalis (strain ATCC PRA-98 / G3)</name>
    <dbReference type="NCBI Taxonomy" id="412133"/>
    <lineage>
        <taxon>Eukaryota</taxon>
        <taxon>Metamonada</taxon>
        <taxon>Parabasalia</taxon>
        <taxon>Trichomonadida</taxon>
        <taxon>Trichomonadidae</taxon>
        <taxon>Trichomonas</taxon>
    </lineage>
</organism>
<reference evidence="1" key="2">
    <citation type="journal article" date="2007" name="Science">
        <title>Draft genome sequence of the sexually transmitted pathogen Trichomonas vaginalis.</title>
        <authorList>
            <person name="Carlton J.M."/>
            <person name="Hirt R.P."/>
            <person name="Silva J.C."/>
            <person name="Delcher A.L."/>
            <person name="Schatz M."/>
            <person name="Zhao Q."/>
            <person name="Wortman J.R."/>
            <person name="Bidwell S.L."/>
            <person name="Alsmark U.C.M."/>
            <person name="Besteiro S."/>
            <person name="Sicheritz-Ponten T."/>
            <person name="Noel C.J."/>
            <person name="Dacks J.B."/>
            <person name="Foster P.G."/>
            <person name="Simillion C."/>
            <person name="Van de Peer Y."/>
            <person name="Miranda-Saavedra D."/>
            <person name="Barton G.J."/>
            <person name="Westrop G.D."/>
            <person name="Mueller S."/>
            <person name="Dessi D."/>
            <person name="Fiori P.L."/>
            <person name="Ren Q."/>
            <person name="Paulsen I."/>
            <person name="Zhang H."/>
            <person name="Bastida-Corcuera F.D."/>
            <person name="Simoes-Barbosa A."/>
            <person name="Brown M.T."/>
            <person name="Hayes R.D."/>
            <person name="Mukherjee M."/>
            <person name="Okumura C.Y."/>
            <person name="Schneider R."/>
            <person name="Smith A.J."/>
            <person name="Vanacova S."/>
            <person name="Villalvazo M."/>
            <person name="Haas B.J."/>
            <person name="Pertea M."/>
            <person name="Feldblyum T.V."/>
            <person name="Utterback T.R."/>
            <person name="Shu C.L."/>
            <person name="Osoegawa K."/>
            <person name="de Jong P.J."/>
            <person name="Hrdy I."/>
            <person name="Horvathova L."/>
            <person name="Zubacova Z."/>
            <person name="Dolezal P."/>
            <person name="Malik S.B."/>
            <person name="Logsdon J.M. Jr."/>
            <person name="Henze K."/>
            <person name="Gupta A."/>
            <person name="Wang C.C."/>
            <person name="Dunne R.L."/>
            <person name="Upcroft J.A."/>
            <person name="Upcroft P."/>
            <person name="White O."/>
            <person name="Salzberg S.L."/>
            <person name="Tang P."/>
            <person name="Chiu C.-H."/>
            <person name="Lee Y.-S."/>
            <person name="Embley T.M."/>
            <person name="Coombs G.H."/>
            <person name="Mottram J.C."/>
            <person name="Tachezy J."/>
            <person name="Fraser-Liggett C.M."/>
            <person name="Johnson P.J."/>
        </authorList>
    </citation>
    <scope>NUCLEOTIDE SEQUENCE [LARGE SCALE GENOMIC DNA]</scope>
    <source>
        <strain evidence="1">G3</strain>
    </source>
</reference>
<dbReference type="AlphaFoldDB" id="A2FSY1"/>
<dbReference type="KEGG" id="tva:4749682"/>
<sequence length="156" mass="18874">MKGFEQSRRDDLEFLGYVWLYLLRGSLPWEGLPSKTSKQKYQVILDVKMQTSPEELCYGFPNEFVEYFQKIRELEFENEPDYASYRKLFCDHILMTTSMIGQRKQHLQSKFLFVLPSKYLDKRIHSPQHQNTRLASPSNFLLRLLHRWLKIVYFLR</sequence>
<keyword evidence="2" id="KW-1185">Reference proteome</keyword>
<keyword evidence="1" id="KW-0418">Kinase</keyword>
<dbReference type="EMBL" id="DS113998">
    <property type="protein sequence ID" value="EAX91977.1"/>
    <property type="molecule type" value="Genomic_DNA"/>
</dbReference>
<dbReference type="GO" id="GO:0016301">
    <property type="term" value="F:kinase activity"/>
    <property type="evidence" value="ECO:0007669"/>
    <property type="project" value="UniProtKB-KW"/>
</dbReference>
<dbReference type="STRING" id="5722.A2FSY1"/>
<gene>
    <name evidence="1" type="ORF">TVAG_007540</name>
</gene>
<dbReference type="SUPFAM" id="SSF56112">
    <property type="entry name" value="Protein kinase-like (PK-like)"/>
    <property type="match status" value="1"/>
</dbReference>
<protein>
    <submittedName>
        <fullName evidence="1">Casein kinase I homolog hhp2, putative</fullName>
    </submittedName>
</protein>
<dbReference type="InterPro" id="IPR011009">
    <property type="entry name" value="Kinase-like_dom_sf"/>
</dbReference>
<dbReference type="eggNOG" id="KOG1165">
    <property type="taxonomic scope" value="Eukaryota"/>
</dbReference>
<dbReference type="InParanoid" id="A2FSY1"/>
<dbReference type="PANTHER" id="PTHR11909">
    <property type="entry name" value="CASEIN KINASE-RELATED"/>
    <property type="match status" value="1"/>
</dbReference>
<dbReference type="VEuPathDB" id="TrichDB:TVAG_074630"/>
<evidence type="ECO:0000313" key="1">
    <source>
        <dbReference type="EMBL" id="EAX91977.1"/>
    </source>
</evidence>
<dbReference type="Gene3D" id="1.10.510.10">
    <property type="entry name" value="Transferase(Phosphotransferase) domain 1"/>
    <property type="match status" value="1"/>
</dbReference>
<dbReference type="RefSeq" id="XP_001304907.1">
    <property type="nucleotide sequence ID" value="XM_001304906.1"/>
</dbReference>
<dbReference type="FunFam" id="1.10.510.10:FF:002965">
    <property type="match status" value="1"/>
</dbReference>